<dbReference type="InterPro" id="IPR024775">
    <property type="entry name" value="DinB-like"/>
</dbReference>
<sequence>MLKKPESDEYAPYYEKYVSSIPEGDLLQILDEQMKETMNLVKDLNEDQAHFRYAPEKWTVKEVIGHITDTERIMSYRLLCIGRGEMAKLPGYDDNQYVKNGKFNHFSIGELSAQLSQVRQNTIALLKSLDDEALLRRGNANGTGVTARAIAYIIAGHELHHRTLIKDRYMGAESFGGAHE</sequence>
<dbReference type="Pfam" id="PF12867">
    <property type="entry name" value="DinB_2"/>
    <property type="match status" value="1"/>
</dbReference>
<feature type="domain" description="DinB-like" evidence="1">
    <location>
        <begin position="30"/>
        <end position="164"/>
    </location>
</feature>
<dbReference type="Gene3D" id="1.20.120.450">
    <property type="entry name" value="dinb family like domain"/>
    <property type="match status" value="1"/>
</dbReference>
<evidence type="ECO:0000259" key="1">
    <source>
        <dbReference type="Pfam" id="PF12867"/>
    </source>
</evidence>
<dbReference type="RefSeq" id="WP_159344293.1">
    <property type="nucleotide sequence ID" value="NZ_JABVDD010000047.1"/>
</dbReference>
<comment type="caution">
    <text evidence="2">The sequence shown here is derived from an EMBL/GenBank/DDBJ whole genome shotgun (WGS) entry which is preliminary data.</text>
</comment>
<dbReference type="OrthoDB" id="9793216at2"/>
<protein>
    <recommendedName>
        <fullName evidence="1">DinB-like domain-containing protein</fullName>
    </recommendedName>
</protein>
<dbReference type="InterPro" id="IPR034660">
    <property type="entry name" value="DinB/YfiT-like"/>
</dbReference>
<dbReference type="SUPFAM" id="SSF109854">
    <property type="entry name" value="DinB/YfiT-like putative metalloenzymes"/>
    <property type="match status" value="1"/>
</dbReference>
<organism evidence="2 3">
    <name type="scientific">Cytobacillus firmus</name>
    <name type="common">Bacillus firmus</name>
    <dbReference type="NCBI Taxonomy" id="1399"/>
    <lineage>
        <taxon>Bacteria</taxon>
        <taxon>Bacillati</taxon>
        <taxon>Bacillota</taxon>
        <taxon>Bacilli</taxon>
        <taxon>Bacillales</taxon>
        <taxon>Bacillaceae</taxon>
        <taxon>Cytobacillus</taxon>
    </lineage>
</organism>
<accession>A0A7Y5B1U8</accession>
<dbReference type="EMBL" id="VDEM01000004">
    <property type="protein sequence ID" value="KAF0825475.1"/>
    <property type="molecule type" value="Genomic_DNA"/>
</dbReference>
<evidence type="ECO:0000313" key="2">
    <source>
        <dbReference type="EMBL" id="KAF0825475.1"/>
    </source>
</evidence>
<name>A0A7Y5B1U8_CYTFI</name>
<dbReference type="Proteomes" id="UP000465778">
    <property type="component" value="Unassembled WGS sequence"/>
</dbReference>
<gene>
    <name evidence="2" type="ORF">KIS1582_0782</name>
</gene>
<reference evidence="2 3" key="1">
    <citation type="journal article" date="2020" name="G3 (Bethesda)">
        <title>Whole Genome Sequencing and Comparative Genomics of Two Nematicidal Bacillus Strains Reveals a Wide Range of Possible Virulence Factors.</title>
        <authorList>
            <person name="Susic N."/>
            <person name="Janezic S."/>
            <person name="Rupnik M."/>
            <person name="Geric Stare B."/>
        </authorList>
    </citation>
    <scope>NUCLEOTIDE SEQUENCE [LARGE SCALE GENOMIC DNA]</scope>
    <source>
        <strain evidence="2 3">I-1582</strain>
    </source>
</reference>
<proteinExistence type="predicted"/>
<dbReference type="AlphaFoldDB" id="A0A7Y5B1U8"/>
<evidence type="ECO:0000313" key="3">
    <source>
        <dbReference type="Proteomes" id="UP000465778"/>
    </source>
</evidence>